<dbReference type="RefSeq" id="WP_386811679.1">
    <property type="nucleotide sequence ID" value="NZ_JBHTIH010000003.1"/>
</dbReference>
<dbReference type="InterPro" id="IPR050816">
    <property type="entry name" value="Flavin-dep_Halogenase_NPB"/>
</dbReference>
<organism evidence="3 4">
    <name type="scientific">Lysobacter koreensis</name>
    <dbReference type="NCBI Taxonomy" id="266122"/>
    <lineage>
        <taxon>Bacteria</taxon>
        <taxon>Pseudomonadati</taxon>
        <taxon>Pseudomonadota</taxon>
        <taxon>Gammaproteobacteria</taxon>
        <taxon>Lysobacterales</taxon>
        <taxon>Lysobacteraceae</taxon>
        <taxon>Lysobacter</taxon>
    </lineage>
</organism>
<accession>A0ABW2YJV5</accession>
<dbReference type="Proteomes" id="UP001597090">
    <property type="component" value="Unassembled WGS sequence"/>
</dbReference>
<sequence length="483" mass="53550">MSQSIDTPGTAPAPAARPADASAFPVQATTATPPEVLDTDVLVIGGGPAGTTAATLLARRGWRVTVLEKAAHPRFHIGESLLPMNLPILERLGVLEQVKAIGMFKPGAEFPITGSGTNADGRDYNTFRFERALNPQFGYAYQVKREEFDQLLFRHAQANGVDARENTKVERVEFGADGRPQRVHARSADGGTLQVTPRYVVDASGRDAFFGSQLKLKRKNARHQSAAIFSHFSGVQRRDGEDEGNITVQRFDHGWMWLIPLRDGVMSVGAVCFPEYLKQRRGETEAFLMQSLESEPAVRARMAGAQRVAPVHVTGNYSYTCTRMTGPGWVLVGDAYAFVDPVFSSGVYLGMNSAEQAAQVVDGALRDGAREAPLQRAMERRLKRGLKHFQWFIYRFNTPVMRQLFNSPRNDWQVEQAVISMLAGDVFDNRAVLRRLRLFRLIYTVTALRMAPTALRGWLHRRRQVGVDVGLGGDRDTLQPGQP</sequence>
<evidence type="ECO:0000313" key="4">
    <source>
        <dbReference type="Proteomes" id="UP001597090"/>
    </source>
</evidence>
<dbReference type="Gene3D" id="3.50.50.60">
    <property type="entry name" value="FAD/NAD(P)-binding domain"/>
    <property type="match status" value="1"/>
</dbReference>
<evidence type="ECO:0000259" key="2">
    <source>
        <dbReference type="Pfam" id="PF01494"/>
    </source>
</evidence>
<reference evidence="4" key="1">
    <citation type="journal article" date="2019" name="Int. J. Syst. Evol. Microbiol.">
        <title>The Global Catalogue of Microorganisms (GCM) 10K type strain sequencing project: providing services to taxonomists for standard genome sequencing and annotation.</title>
        <authorList>
            <consortium name="The Broad Institute Genomics Platform"/>
            <consortium name="The Broad Institute Genome Sequencing Center for Infectious Disease"/>
            <person name="Wu L."/>
            <person name="Ma J."/>
        </authorList>
    </citation>
    <scope>NUCLEOTIDE SEQUENCE [LARGE SCALE GENOMIC DNA]</scope>
    <source>
        <strain evidence="4">CCUG 55491</strain>
    </source>
</reference>
<feature type="region of interest" description="Disordered" evidence="1">
    <location>
        <begin position="1"/>
        <end position="21"/>
    </location>
</feature>
<dbReference type="InterPro" id="IPR002938">
    <property type="entry name" value="FAD-bd"/>
</dbReference>
<keyword evidence="3" id="KW-0560">Oxidoreductase</keyword>
<dbReference type="GO" id="GO:0016491">
    <property type="term" value="F:oxidoreductase activity"/>
    <property type="evidence" value="ECO:0007669"/>
    <property type="project" value="UniProtKB-KW"/>
</dbReference>
<proteinExistence type="predicted"/>
<comment type="caution">
    <text evidence="3">The sequence shown here is derived from an EMBL/GenBank/DDBJ whole genome shotgun (WGS) entry which is preliminary data.</text>
</comment>
<feature type="compositionally biased region" description="Low complexity" evidence="1">
    <location>
        <begin position="8"/>
        <end position="21"/>
    </location>
</feature>
<evidence type="ECO:0000256" key="1">
    <source>
        <dbReference type="SAM" id="MobiDB-lite"/>
    </source>
</evidence>
<dbReference type="PANTHER" id="PTHR43747:SF1">
    <property type="entry name" value="SLR1998 PROTEIN"/>
    <property type="match status" value="1"/>
</dbReference>
<gene>
    <name evidence="3" type="ORF">ACFQZQ_05430</name>
</gene>
<evidence type="ECO:0000313" key="3">
    <source>
        <dbReference type="EMBL" id="MFD0738717.1"/>
    </source>
</evidence>
<dbReference type="InterPro" id="IPR036188">
    <property type="entry name" value="FAD/NAD-bd_sf"/>
</dbReference>
<dbReference type="SUPFAM" id="SSF51905">
    <property type="entry name" value="FAD/NAD(P)-binding domain"/>
    <property type="match status" value="1"/>
</dbReference>
<dbReference type="EMBL" id="JBHTIH010000003">
    <property type="protein sequence ID" value="MFD0738717.1"/>
    <property type="molecule type" value="Genomic_DNA"/>
</dbReference>
<keyword evidence="4" id="KW-1185">Reference proteome</keyword>
<dbReference type="EC" id="1.-.-.-" evidence="3"/>
<dbReference type="PANTHER" id="PTHR43747">
    <property type="entry name" value="FAD-BINDING PROTEIN"/>
    <property type="match status" value="1"/>
</dbReference>
<name>A0ABW2YJV5_9GAMM</name>
<dbReference type="Pfam" id="PF01494">
    <property type="entry name" value="FAD_binding_3"/>
    <property type="match status" value="1"/>
</dbReference>
<protein>
    <submittedName>
        <fullName evidence="3">NAD(P)/FAD-dependent oxidoreductase</fullName>
        <ecNumber evidence="3">1.-.-.-</ecNumber>
    </submittedName>
</protein>
<feature type="domain" description="FAD-binding" evidence="2">
    <location>
        <begin position="38"/>
        <end position="386"/>
    </location>
</feature>